<dbReference type="InterPro" id="IPR029063">
    <property type="entry name" value="SAM-dependent_MTases_sf"/>
</dbReference>
<name>A0A4R1H9Z2_9GAMM</name>
<dbReference type="Pfam" id="PF08242">
    <property type="entry name" value="Methyltransf_12"/>
    <property type="match status" value="1"/>
</dbReference>
<feature type="binding site" evidence="2">
    <location>
        <begin position="103"/>
        <end position="104"/>
    </location>
    <ligand>
        <name>S-adenosyl-L-methionine</name>
        <dbReference type="ChEBI" id="CHEBI:59789"/>
    </ligand>
</feature>
<evidence type="ECO:0000256" key="2">
    <source>
        <dbReference type="PIRSR" id="PIRSR018249-2"/>
    </source>
</evidence>
<reference evidence="5 6" key="1">
    <citation type="submission" date="2019-03" db="EMBL/GenBank/DDBJ databases">
        <title>Genomic Encyclopedia of Type Strains, Phase IV (KMG-IV): sequencing the most valuable type-strain genomes for metagenomic binning, comparative biology and taxonomic classification.</title>
        <authorList>
            <person name="Goeker M."/>
        </authorList>
    </citation>
    <scope>NUCLEOTIDE SEQUENCE [LARGE SCALE GENOMIC DNA]</scope>
    <source>
        <strain evidence="5 6">DSM 19610</strain>
    </source>
</reference>
<keyword evidence="1" id="KW-0862">Zinc</keyword>
<dbReference type="Pfam" id="PF21302">
    <property type="entry name" value="Zn_ribbon_RlmA"/>
    <property type="match status" value="1"/>
</dbReference>
<feature type="domain" description="23S rRNA (guanine(745)-N(1))-methyltransferase N-terminal" evidence="4">
    <location>
        <begin position="10"/>
        <end position="52"/>
    </location>
</feature>
<dbReference type="OrthoDB" id="108476at2"/>
<keyword evidence="6" id="KW-1185">Reference proteome</keyword>
<dbReference type="InterPro" id="IPR013217">
    <property type="entry name" value="Methyltransf_12"/>
</dbReference>
<evidence type="ECO:0000259" key="3">
    <source>
        <dbReference type="Pfam" id="PF08242"/>
    </source>
</evidence>
<dbReference type="SUPFAM" id="SSF53335">
    <property type="entry name" value="S-adenosyl-L-methionine-dependent methyltransferases"/>
    <property type="match status" value="1"/>
</dbReference>
<evidence type="ECO:0000259" key="4">
    <source>
        <dbReference type="Pfam" id="PF21302"/>
    </source>
</evidence>
<proteinExistence type="predicted"/>
<protein>
    <submittedName>
        <fullName evidence="5">23S rRNA m(1)G-745 methyltransferase</fullName>
    </submittedName>
</protein>
<dbReference type="InterPro" id="IPR016718">
    <property type="entry name" value="rRNA_m1G-MeTrfase_A_prd"/>
</dbReference>
<feature type="binding site" evidence="1">
    <location>
        <position position="27"/>
    </location>
    <ligand>
        <name>Zn(2+)</name>
        <dbReference type="ChEBI" id="CHEBI:29105"/>
    </ligand>
</feature>
<feature type="binding site" evidence="2">
    <location>
        <position position="196"/>
    </location>
    <ligand>
        <name>S-adenosyl-L-methionine</name>
        <dbReference type="ChEBI" id="CHEBI:59789"/>
    </ligand>
</feature>
<evidence type="ECO:0000313" key="5">
    <source>
        <dbReference type="EMBL" id="TCK18737.1"/>
    </source>
</evidence>
<dbReference type="InterPro" id="IPR048647">
    <property type="entry name" value="RlmA_N"/>
</dbReference>
<dbReference type="GO" id="GO:0046872">
    <property type="term" value="F:metal ion binding"/>
    <property type="evidence" value="ECO:0007669"/>
    <property type="project" value="UniProtKB-KW"/>
</dbReference>
<feature type="binding site" evidence="1">
    <location>
        <position position="31"/>
    </location>
    <ligand>
        <name>Zn(2+)</name>
        <dbReference type="ChEBI" id="CHEBI:29105"/>
    </ligand>
</feature>
<organism evidence="5 6">
    <name type="scientific">Thiogranum longum</name>
    <dbReference type="NCBI Taxonomy" id="1537524"/>
    <lineage>
        <taxon>Bacteria</taxon>
        <taxon>Pseudomonadati</taxon>
        <taxon>Pseudomonadota</taxon>
        <taxon>Gammaproteobacteria</taxon>
        <taxon>Chromatiales</taxon>
        <taxon>Ectothiorhodospiraceae</taxon>
        <taxon>Thiogranum</taxon>
    </lineage>
</organism>
<sequence length="287" mass="32127">MNRINAHNLACPIDGALLVCHDKQLRCEHGHSFDIARQGYVNLLPVQHKRSRQPGDSKEMVAARARFLNSGLYEPLASRLARITSALVPENRKTSLMDAGCGEGYYSDTVFKYLEDRGASSGLSFIGLDISKPAILEAAKRNRQITWLVGTNRQPPVTPASIDIILCVFGFQSFEGFRHILKPGGRLVLVEPGPDHLKELREVIYSEVKKSRPQDLTPVMETGFSLVDEQSFQYKTGEISKHIIADLLLMTPHFYRTNKAGREAAAHLEVLDLTVDIVFRTLEFQNP</sequence>
<dbReference type="GO" id="GO:0008168">
    <property type="term" value="F:methyltransferase activity"/>
    <property type="evidence" value="ECO:0007669"/>
    <property type="project" value="UniProtKB-KW"/>
</dbReference>
<keyword evidence="1" id="KW-0479">Metal-binding</keyword>
<feature type="domain" description="Methyltransferase type 12" evidence="3">
    <location>
        <begin position="97"/>
        <end position="187"/>
    </location>
</feature>
<accession>A0A4R1H9Z2</accession>
<dbReference type="CDD" id="cd02440">
    <property type="entry name" value="AdoMet_MTases"/>
    <property type="match status" value="1"/>
</dbReference>
<evidence type="ECO:0000256" key="1">
    <source>
        <dbReference type="PIRSR" id="PIRSR018249-1"/>
    </source>
</evidence>
<keyword evidence="2" id="KW-0949">S-adenosyl-L-methionine</keyword>
<gene>
    <name evidence="5" type="ORF">DFR30_2021</name>
</gene>
<feature type="binding site" evidence="1">
    <location>
        <position position="20"/>
    </location>
    <ligand>
        <name>Zn(2+)</name>
        <dbReference type="ChEBI" id="CHEBI:29105"/>
    </ligand>
</feature>
<dbReference type="EMBL" id="SMFX01000001">
    <property type="protein sequence ID" value="TCK18737.1"/>
    <property type="molecule type" value="Genomic_DNA"/>
</dbReference>
<feature type="binding site" evidence="2">
    <location>
        <position position="73"/>
    </location>
    <ligand>
        <name>S-adenosyl-L-methionine</name>
        <dbReference type="ChEBI" id="CHEBI:59789"/>
    </ligand>
</feature>
<dbReference type="PIRSF" id="PIRSF018249">
    <property type="entry name" value="MyrA_prd"/>
    <property type="match status" value="1"/>
</dbReference>
<dbReference type="RefSeq" id="WP_132972802.1">
    <property type="nucleotide sequence ID" value="NZ_SMFX01000001.1"/>
</dbReference>
<evidence type="ECO:0000313" key="6">
    <source>
        <dbReference type="Proteomes" id="UP000295707"/>
    </source>
</evidence>
<keyword evidence="5" id="KW-0489">Methyltransferase</keyword>
<dbReference type="GO" id="GO:0032259">
    <property type="term" value="P:methylation"/>
    <property type="evidence" value="ECO:0007669"/>
    <property type="project" value="UniProtKB-KW"/>
</dbReference>
<dbReference type="Proteomes" id="UP000295707">
    <property type="component" value="Unassembled WGS sequence"/>
</dbReference>
<comment type="caution">
    <text evidence="5">The sequence shown here is derived from an EMBL/GenBank/DDBJ whole genome shotgun (WGS) entry which is preliminary data.</text>
</comment>
<dbReference type="AlphaFoldDB" id="A0A4R1H9Z2"/>
<dbReference type="Gene3D" id="3.40.50.150">
    <property type="entry name" value="Vaccinia Virus protein VP39"/>
    <property type="match status" value="1"/>
</dbReference>
<keyword evidence="5" id="KW-0808">Transferase</keyword>